<protein>
    <submittedName>
        <fullName evidence="2">Uncharacterized protein</fullName>
    </submittedName>
</protein>
<reference evidence="2" key="1">
    <citation type="submission" date="2022-06" db="EMBL/GenBank/DDBJ databases">
        <title>Genome Sequence of Candolleomyces eurysporus.</title>
        <authorList>
            <person name="Buettner E."/>
        </authorList>
    </citation>
    <scope>NUCLEOTIDE SEQUENCE</scope>
    <source>
        <strain evidence="2">VTCC 930004</strain>
    </source>
</reference>
<dbReference type="AlphaFoldDB" id="A0A9W8MHR4"/>
<name>A0A9W8MHR4_9AGAR</name>
<evidence type="ECO:0000313" key="2">
    <source>
        <dbReference type="EMBL" id="KAJ2930352.1"/>
    </source>
</evidence>
<dbReference type="Proteomes" id="UP001140091">
    <property type="component" value="Unassembled WGS sequence"/>
</dbReference>
<feature type="region of interest" description="Disordered" evidence="1">
    <location>
        <begin position="1"/>
        <end position="39"/>
    </location>
</feature>
<dbReference type="OrthoDB" id="3065863at2759"/>
<accession>A0A9W8MHR4</accession>
<organism evidence="2 3">
    <name type="scientific">Candolleomyces eurysporus</name>
    <dbReference type="NCBI Taxonomy" id="2828524"/>
    <lineage>
        <taxon>Eukaryota</taxon>
        <taxon>Fungi</taxon>
        <taxon>Dikarya</taxon>
        <taxon>Basidiomycota</taxon>
        <taxon>Agaricomycotina</taxon>
        <taxon>Agaricomycetes</taxon>
        <taxon>Agaricomycetidae</taxon>
        <taxon>Agaricales</taxon>
        <taxon>Agaricineae</taxon>
        <taxon>Psathyrellaceae</taxon>
        <taxon>Candolleomyces</taxon>
    </lineage>
</organism>
<gene>
    <name evidence="2" type="ORF">H1R20_g6747</name>
</gene>
<keyword evidence="3" id="KW-1185">Reference proteome</keyword>
<feature type="region of interest" description="Disordered" evidence="1">
    <location>
        <begin position="111"/>
        <end position="156"/>
    </location>
</feature>
<proteinExistence type="predicted"/>
<comment type="caution">
    <text evidence="2">The sequence shown here is derived from an EMBL/GenBank/DDBJ whole genome shotgun (WGS) entry which is preliminary data.</text>
</comment>
<evidence type="ECO:0000256" key="1">
    <source>
        <dbReference type="SAM" id="MobiDB-lite"/>
    </source>
</evidence>
<evidence type="ECO:0000313" key="3">
    <source>
        <dbReference type="Proteomes" id="UP001140091"/>
    </source>
</evidence>
<sequence length="321" mass="34922">MPSKISRTHNFSGNEVSSQMGPYDPGTYDPPQAYPVASSYTPSAVAADALMSGPPNPRPRSRNKLLKKISKHFTKPEPEAKPEPATAIIDWEAIVAETGSLSRYPALCTSSTGASLHAHPHKRLPERDTKHGRPNTESINDLGVMKNPSRTKTHSGTKTLIRTPRTVACQIRLAGLLVPLPALAPHPALAHLPVRIPRPVHALIHVLLDMDLVIRIMMQRLPTQTIISCLPPGTDTIAATVPMAIQTAIPTTTAPAPTMLRPRMLHQHTLQLTQDLALAPTSQLNPTTVPPIPLIRHIPLLRILSGEWKPTSHVQPLFSIT</sequence>
<feature type="compositionally biased region" description="Polar residues" evidence="1">
    <location>
        <begin position="8"/>
        <end position="20"/>
    </location>
</feature>
<feature type="non-terminal residue" evidence="2">
    <location>
        <position position="1"/>
    </location>
</feature>
<dbReference type="EMBL" id="JANBPK010000845">
    <property type="protein sequence ID" value="KAJ2930352.1"/>
    <property type="molecule type" value="Genomic_DNA"/>
</dbReference>